<dbReference type="RefSeq" id="WP_112869164.1">
    <property type="nucleotide sequence ID" value="NZ_CP021781.1"/>
</dbReference>
<reference evidence="1 3" key="1">
    <citation type="submission" date="2017-06" db="EMBL/GenBank/DDBJ databases">
        <title>Complete genome of Francisella adeliensis.</title>
        <authorList>
            <person name="Vallesi A."/>
            <person name="Sjodin A."/>
        </authorList>
    </citation>
    <scope>NUCLEOTIDE SEQUENCE [LARGE SCALE GENOMIC DNA]</scope>
    <source>
        <strain evidence="1 3">FDC440</strain>
    </source>
</reference>
<dbReference type="OrthoDB" id="5604353at2"/>
<gene>
    <name evidence="1" type="ORF">CDH04_00515</name>
    <name evidence="2" type="ORF">FZC43_00515</name>
</gene>
<dbReference type="EMBL" id="CP021781">
    <property type="protein sequence ID" value="AXA32987.1"/>
    <property type="molecule type" value="Genomic_DNA"/>
</dbReference>
<dbReference type="KEGG" id="fad:CDH04_00515"/>
<dbReference type="Proteomes" id="UP000681131">
    <property type="component" value="Chromosome"/>
</dbReference>
<protein>
    <submittedName>
        <fullName evidence="1">Intracellular growth locus C protein</fullName>
    </submittedName>
</protein>
<organism evidence="1 3">
    <name type="scientific">Francisella adeliensis</name>
    <dbReference type="NCBI Taxonomy" id="2007306"/>
    <lineage>
        <taxon>Bacteria</taxon>
        <taxon>Pseudomonadati</taxon>
        <taxon>Pseudomonadota</taxon>
        <taxon>Gammaproteobacteria</taxon>
        <taxon>Thiotrichales</taxon>
        <taxon>Francisellaceae</taxon>
        <taxon>Francisella</taxon>
    </lineage>
</organism>
<accession>A0A2Z4XVX8</accession>
<keyword evidence="4" id="KW-1185">Reference proteome</keyword>
<evidence type="ECO:0000313" key="4">
    <source>
        <dbReference type="Proteomes" id="UP000681131"/>
    </source>
</evidence>
<reference evidence="2 4" key="2">
    <citation type="submission" date="2019-08" db="EMBL/GenBank/DDBJ databases">
        <title>Complete genome sequences of Francisella adeliensis (FSC1325 and FSC1326).</title>
        <authorList>
            <person name="Ohrman C."/>
            <person name="Uneklint I."/>
            <person name="Vallesi A."/>
            <person name="Karlsson L."/>
            <person name="Sjodin A."/>
        </authorList>
    </citation>
    <scope>NUCLEOTIDE SEQUENCE [LARGE SCALE GENOMIC DNA]</scope>
    <source>
        <strain evidence="2 4">FSC1325</strain>
    </source>
</reference>
<evidence type="ECO:0000313" key="2">
    <source>
        <dbReference type="EMBL" id="QIW11213.1"/>
    </source>
</evidence>
<evidence type="ECO:0000313" key="3">
    <source>
        <dbReference type="Proteomes" id="UP000251120"/>
    </source>
</evidence>
<dbReference type="Pfam" id="PF11550">
    <property type="entry name" value="IglC"/>
    <property type="match status" value="1"/>
</dbReference>
<proteinExistence type="predicted"/>
<dbReference type="EMBL" id="CP043424">
    <property type="protein sequence ID" value="QIW11213.1"/>
    <property type="molecule type" value="Genomic_DNA"/>
</dbReference>
<dbReference type="AlphaFoldDB" id="A0A2Z4XVX8"/>
<dbReference type="Proteomes" id="UP000251120">
    <property type="component" value="Chromosome"/>
</dbReference>
<evidence type="ECO:0000313" key="1">
    <source>
        <dbReference type="EMBL" id="AXA32987.1"/>
    </source>
</evidence>
<name>A0A2Z4XVX8_9GAMM</name>
<sequence length="209" mass="22427">MSEPMLSRQNITSGKSLHIRTDATSCINSHSDPRVFIDSLKIAGKSLDKNLVAIDGGESVTASDKATGAACVIEANIVPGSINPTVSLLLGVLMDSATKSELEEKLSQVKNSGTTDIEIEFGSANKKQEFKSDEKWGIIADLSDFKFFPINPNVFEYKIMATELMGVAKNGMKYHLIEFQGLTTEKGDLNVCSAASTDKGTAKIGYIAV</sequence>
<dbReference type="InterPro" id="IPR021048">
    <property type="entry name" value="Intracellular_growth_locus_C"/>
</dbReference>